<dbReference type="AlphaFoldDB" id="A0A1F5NCE8"/>
<dbReference type="Gene3D" id="3.30.460.10">
    <property type="entry name" value="Beta Polymerase, domain 2"/>
    <property type="match status" value="1"/>
</dbReference>
<dbReference type="InterPro" id="IPR002934">
    <property type="entry name" value="Polymerase_NTP_transf_dom"/>
</dbReference>
<accession>A0A1F5NCE8</accession>
<comment type="caution">
    <text evidence="2">The sequence shown here is derived from an EMBL/GenBank/DDBJ whole genome shotgun (WGS) entry which is preliminary data.</text>
</comment>
<protein>
    <recommendedName>
        <fullName evidence="1">Polymerase nucleotidyl transferase domain-containing protein</fullName>
    </recommendedName>
</protein>
<dbReference type="GO" id="GO:0016779">
    <property type="term" value="F:nucleotidyltransferase activity"/>
    <property type="evidence" value="ECO:0007669"/>
    <property type="project" value="InterPro"/>
</dbReference>
<evidence type="ECO:0000259" key="1">
    <source>
        <dbReference type="Pfam" id="PF01909"/>
    </source>
</evidence>
<reference evidence="2 3" key="1">
    <citation type="journal article" date="2016" name="Nat. Commun.">
        <title>Thousands of microbial genomes shed light on interconnected biogeochemical processes in an aquifer system.</title>
        <authorList>
            <person name="Anantharaman K."/>
            <person name="Brown C.T."/>
            <person name="Hug L.A."/>
            <person name="Sharon I."/>
            <person name="Castelle C.J."/>
            <person name="Probst A.J."/>
            <person name="Thomas B.C."/>
            <person name="Singh A."/>
            <person name="Wilkins M.J."/>
            <person name="Karaoz U."/>
            <person name="Brodie E.L."/>
            <person name="Williams K.H."/>
            <person name="Hubbard S.S."/>
            <person name="Banfield J.F."/>
        </authorList>
    </citation>
    <scope>NUCLEOTIDE SEQUENCE [LARGE SCALE GENOMIC DNA]</scope>
</reference>
<organism evidence="2 3">
    <name type="scientific">Candidatus Doudnabacteria bacterium RIFCSPHIGHO2_01_52_17</name>
    <dbReference type="NCBI Taxonomy" id="1817820"/>
    <lineage>
        <taxon>Bacteria</taxon>
        <taxon>Candidatus Doudnaibacteriota</taxon>
    </lineage>
</organism>
<proteinExistence type="predicted"/>
<sequence>MRKPPDIRGLIRTFLDPWKRRKDVLGALFCGSYAVGLESRFSDIDLYIILSDQASARERGDRIVEGYVVEYNADPIRYIQKLQKEQYEAGIRHCARKLATGKIIFDKNGAVRRLQREAKREMRKKFKRYDRIWVEMSKYYLWDQICDLRDLADQRHAGFAFAYYGGVQKILDFYGKYQGVEVPRPVRMYRFLSEPDFRRRYNIAPFPDGKFMRMAIWCFKTPSLKRIERLTKYVQEKMGGFSLDGWRLRVPLNPKSSLK</sequence>
<dbReference type="InterPro" id="IPR043519">
    <property type="entry name" value="NT_sf"/>
</dbReference>
<name>A0A1F5NCE8_9BACT</name>
<dbReference type="Proteomes" id="UP000176547">
    <property type="component" value="Unassembled WGS sequence"/>
</dbReference>
<dbReference type="EMBL" id="MFEG01000032">
    <property type="protein sequence ID" value="OGE75264.1"/>
    <property type="molecule type" value="Genomic_DNA"/>
</dbReference>
<evidence type="ECO:0000313" key="3">
    <source>
        <dbReference type="Proteomes" id="UP000176547"/>
    </source>
</evidence>
<feature type="domain" description="Polymerase nucleotidyl transferase" evidence="1">
    <location>
        <begin position="12"/>
        <end position="71"/>
    </location>
</feature>
<gene>
    <name evidence="2" type="ORF">A3K06_03170</name>
</gene>
<dbReference type="SUPFAM" id="SSF81301">
    <property type="entry name" value="Nucleotidyltransferase"/>
    <property type="match status" value="1"/>
</dbReference>
<dbReference type="Pfam" id="PF01909">
    <property type="entry name" value="NTP_transf_2"/>
    <property type="match status" value="1"/>
</dbReference>
<evidence type="ECO:0000313" key="2">
    <source>
        <dbReference type="EMBL" id="OGE75264.1"/>
    </source>
</evidence>